<dbReference type="AlphaFoldDB" id="A0A9N9JUA7"/>
<comment type="caution">
    <text evidence="2">The sequence shown here is derived from an EMBL/GenBank/DDBJ whole genome shotgun (WGS) entry which is preliminary data.</text>
</comment>
<feature type="transmembrane region" description="Helical" evidence="1">
    <location>
        <begin position="35"/>
        <end position="53"/>
    </location>
</feature>
<keyword evidence="1" id="KW-0472">Membrane</keyword>
<keyword evidence="3" id="KW-1185">Reference proteome</keyword>
<accession>A0A9N9JUA7</accession>
<protein>
    <submittedName>
        <fullName evidence="2">14194_t:CDS:1</fullName>
    </submittedName>
</protein>
<dbReference type="Proteomes" id="UP000789759">
    <property type="component" value="Unassembled WGS sequence"/>
</dbReference>
<feature type="non-terminal residue" evidence="2">
    <location>
        <position position="84"/>
    </location>
</feature>
<evidence type="ECO:0000256" key="1">
    <source>
        <dbReference type="SAM" id="Phobius"/>
    </source>
</evidence>
<dbReference type="OrthoDB" id="10255768at2759"/>
<keyword evidence="1" id="KW-0812">Transmembrane</keyword>
<evidence type="ECO:0000313" key="2">
    <source>
        <dbReference type="EMBL" id="CAG8792178.1"/>
    </source>
</evidence>
<organism evidence="2 3">
    <name type="scientific">Cetraspora pellucida</name>
    <dbReference type="NCBI Taxonomy" id="1433469"/>
    <lineage>
        <taxon>Eukaryota</taxon>
        <taxon>Fungi</taxon>
        <taxon>Fungi incertae sedis</taxon>
        <taxon>Mucoromycota</taxon>
        <taxon>Glomeromycotina</taxon>
        <taxon>Glomeromycetes</taxon>
        <taxon>Diversisporales</taxon>
        <taxon>Gigasporaceae</taxon>
        <taxon>Cetraspora</taxon>
    </lineage>
</organism>
<evidence type="ECO:0000313" key="3">
    <source>
        <dbReference type="Proteomes" id="UP000789759"/>
    </source>
</evidence>
<sequence length="84" mass="9067">MYLSGRKNLGSLHGSPIGVGSLEEIIDDDYAYGPAYYVSILSFAMFVVGVLQNDTDPTVSVMKLERAPTDIGGLEQQIQGIKES</sequence>
<proteinExistence type="predicted"/>
<reference evidence="2" key="1">
    <citation type="submission" date="2021-06" db="EMBL/GenBank/DDBJ databases">
        <authorList>
            <person name="Kallberg Y."/>
            <person name="Tangrot J."/>
            <person name="Rosling A."/>
        </authorList>
    </citation>
    <scope>NUCLEOTIDE SEQUENCE</scope>
    <source>
        <strain evidence="2">FL966</strain>
    </source>
</reference>
<gene>
    <name evidence="2" type="ORF">CPELLU_LOCUS17081</name>
</gene>
<dbReference type="EMBL" id="CAJVQA010027564">
    <property type="protein sequence ID" value="CAG8792178.1"/>
    <property type="molecule type" value="Genomic_DNA"/>
</dbReference>
<keyword evidence="1" id="KW-1133">Transmembrane helix</keyword>
<name>A0A9N9JUA7_9GLOM</name>